<feature type="compositionally biased region" description="Polar residues" evidence="1">
    <location>
        <begin position="9"/>
        <end position="20"/>
    </location>
</feature>
<evidence type="ECO:0000313" key="3">
    <source>
        <dbReference type="EMBL" id="CAG4967247.1"/>
    </source>
</evidence>
<organism evidence="3 4">
    <name type="scientific">Parnassius apollo</name>
    <name type="common">Apollo butterfly</name>
    <name type="synonym">Papilio apollo</name>
    <dbReference type="NCBI Taxonomy" id="110799"/>
    <lineage>
        <taxon>Eukaryota</taxon>
        <taxon>Metazoa</taxon>
        <taxon>Ecdysozoa</taxon>
        <taxon>Arthropoda</taxon>
        <taxon>Hexapoda</taxon>
        <taxon>Insecta</taxon>
        <taxon>Pterygota</taxon>
        <taxon>Neoptera</taxon>
        <taxon>Endopterygota</taxon>
        <taxon>Lepidoptera</taxon>
        <taxon>Glossata</taxon>
        <taxon>Ditrysia</taxon>
        <taxon>Papilionoidea</taxon>
        <taxon>Papilionidae</taxon>
        <taxon>Parnassiinae</taxon>
        <taxon>Parnassini</taxon>
        <taxon>Parnassius</taxon>
        <taxon>Parnassius</taxon>
    </lineage>
</organism>
<comment type="caution">
    <text evidence="3">The sequence shown here is derived from an EMBL/GenBank/DDBJ whole genome shotgun (WGS) entry which is preliminary data.</text>
</comment>
<dbReference type="Proteomes" id="UP000691718">
    <property type="component" value="Unassembled WGS sequence"/>
</dbReference>
<name>A0A8S3WLS0_PARAO</name>
<feature type="region of interest" description="Disordered" evidence="1">
    <location>
        <begin position="1"/>
        <end position="20"/>
    </location>
</feature>
<evidence type="ECO:0000313" key="4">
    <source>
        <dbReference type="Proteomes" id="UP000691718"/>
    </source>
</evidence>
<feature type="domain" description="HTH psq-type" evidence="2">
    <location>
        <begin position="37"/>
        <end position="73"/>
    </location>
</feature>
<gene>
    <name evidence="3" type="ORF">PAPOLLO_LOCUS7754</name>
</gene>
<dbReference type="AlphaFoldDB" id="A0A8S3WLS0"/>
<proteinExistence type="predicted"/>
<sequence length="116" mass="13637">MPHLYRPYNGTQPELSESVSMPRTYVRKSNRVQWSESDMLLAKNSVMEGRMGYLLASNTYNVPKSSLEDRIKKIKRGKSKYEVFRKCPATEKCVFTDELEDMLVEYIKLWNLDYLA</sequence>
<dbReference type="InterPro" id="IPR007889">
    <property type="entry name" value="HTH_Psq"/>
</dbReference>
<accession>A0A8S3WLS0</accession>
<dbReference type="EMBL" id="CAJQZP010000541">
    <property type="protein sequence ID" value="CAG4967247.1"/>
    <property type="molecule type" value="Genomic_DNA"/>
</dbReference>
<evidence type="ECO:0000259" key="2">
    <source>
        <dbReference type="Pfam" id="PF05225"/>
    </source>
</evidence>
<keyword evidence="4" id="KW-1185">Reference proteome</keyword>
<protein>
    <submittedName>
        <fullName evidence="3">(apollo) hypothetical protein</fullName>
    </submittedName>
</protein>
<dbReference type="GO" id="GO:0003677">
    <property type="term" value="F:DNA binding"/>
    <property type="evidence" value="ECO:0007669"/>
    <property type="project" value="InterPro"/>
</dbReference>
<evidence type="ECO:0000256" key="1">
    <source>
        <dbReference type="SAM" id="MobiDB-lite"/>
    </source>
</evidence>
<dbReference type="Pfam" id="PF05225">
    <property type="entry name" value="HTH_psq"/>
    <property type="match status" value="1"/>
</dbReference>
<dbReference type="OrthoDB" id="6115549at2759"/>
<reference evidence="3" key="1">
    <citation type="submission" date="2021-04" db="EMBL/GenBank/DDBJ databases">
        <authorList>
            <person name="Tunstrom K."/>
        </authorList>
    </citation>
    <scope>NUCLEOTIDE SEQUENCE</scope>
</reference>